<evidence type="ECO:0000313" key="2">
    <source>
        <dbReference type="Proteomes" id="UP000312512"/>
    </source>
</evidence>
<gene>
    <name evidence="1" type="ORF">FH608_003770</name>
</gene>
<reference evidence="1 2" key="1">
    <citation type="submission" date="2019-10" db="EMBL/GenBank/DDBJ databases">
        <title>Nonomuraea sp. nov., isolated from Phyllanthus amarus.</title>
        <authorList>
            <person name="Klykleung N."/>
            <person name="Tanasupawat S."/>
        </authorList>
    </citation>
    <scope>NUCLEOTIDE SEQUENCE [LARGE SCALE GENOMIC DNA]</scope>
    <source>
        <strain evidence="1 2">PA1-10</strain>
    </source>
</reference>
<comment type="caution">
    <text evidence="1">The sequence shown here is derived from an EMBL/GenBank/DDBJ whole genome shotgun (WGS) entry which is preliminary data.</text>
</comment>
<name>A0A5C4WVX0_9ACTN</name>
<dbReference type="AlphaFoldDB" id="A0A5C4WVX0"/>
<dbReference type="EMBL" id="VDLX02000001">
    <property type="protein sequence ID" value="KAB8197661.1"/>
    <property type="molecule type" value="Genomic_DNA"/>
</dbReference>
<protein>
    <submittedName>
        <fullName evidence="1">Uncharacterized protein</fullName>
    </submittedName>
</protein>
<organism evidence="1 2">
    <name type="scientific">Nonomuraea phyllanthi</name>
    <dbReference type="NCBI Taxonomy" id="2219224"/>
    <lineage>
        <taxon>Bacteria</taxon>
        <taxon>Bacillati</taxon>
        <taxon>Actinomycetota</taxon>
        <taxon>Actinomycetes</taxon>
        <taxon>Streptosporangiales</taxon>
        <taxon>Streptosporangiaceae</taxon>
        <taxon>Nonomuraea</taxon>
    </lineage>
</organism>
<accession>A0A5C4WVX0</accession>
<evidence type="ECO:0000313" key="1">
    <source>
        <dbReference type="EMBL" id="KAB8197661.1"/>
    </source>
</evidence>
<dbReference type="OrthoDB" id="3539821at2"/>
<dbReference type="Proteomes" id="UP000312512">
    <property type="component" value="Unassembled WGS sequence"/>
</dbReference>
<keyword evidence="2" id="KW-1185">Reference proteome</keyword>
<sequence>MPNWTKLVWIDARNDPRRKTLDWTCHCAEVVYELCAAGGQTYLRRTDTGTGMIDETHRMSPRAGYATWHALLTGLVR</sequence>
<dbReference type="RefSeq" id="WP_139628344.1">
    <property type="nucleotide sequence ID" value="NZ_VDLX02000001.1"/>
</dbReference>
<proteinExistence type="predicted"/>